<evidence type="ECO:0000256" key="4">
    <source>
        <dbReference type="ARBA" id="ARBA00022692"/>
    </source>
</evidence>
<feature type="domain" description="Major facilitator superfamily (MFS) profile" evidence="8">
    <location>
        <begin position="7"/>
        <end position="391"/>
    </location>
</feature>
<keyword evidence="2" id="KW-0813">Transport</keyword>
<dbReference type="InterPro" id="IPR050171">
    <property type="entry name" value="MFS_Transporters"/>
</dbReference>
<dbReference type="InterPro" id="IPR011701">
    <property type="entry name" value="MFS"/>
</dbReference>
<feature type="transmembrane region" description="Helical" evidence="7">
    <location>
        <begin position="162"/>
        <end position="181"/>
    </location>
</feature>
<comment type="caution">
    <text evidence="9">The sequence shown here is derived from an EMBL/GenBank/DDBJ whole genome shotgun (WGS) entry which is preliminary data.</text>
</comment>
<evidence type="ECO:0000256" key="1">
    <source>
        <dbReference type="ARBA" id="ARBA00004651"/>
    </source>
</evidence>
<evidence type="ECO:0000313" key="10">
    <source>
        <dbReference type="Proteomes" id="UP001196068"/>
    </source>
</evidence>
<dbReference type="PANTHER" id="PTHR23517">
    <property type="entry name" value="RESISTANCE PROTEIN MDTM, PUTATIVE-RELATED-RELATED"/>
    <property type="match status" value="1"/>
</dbReference>
<proteinExistence type="predicted"/>
<feature type="transmembrane region" description="Helical" evidence="7">
    <location>
        <begin position="245"/>
        <end position="267"/>
    </location>
</feature>
<accession>A0AAF1K4B6</accession>
<feature type="transmembrane region" description="Helical" evidence="7">
    <location>
        <begin position="279"/>
        <end position="296"/>
    </location>
</feature>
<keyword evidence="6 7" id="KW-0472">Membrane</keyword>
<evidence type="ECO:0000256" key="3">
    <source>
        <dbReference type="ARBA" id="ARBA00022475"/>
    </source>
</evidence>
<feature type="transmembrane region" description="Helical" evidence="7">
    <location>
        <begin position="76"/>
        <end position="95"/>
    </location>
</feature>
<dbReference type="InterPro" id="IPR020846">
    <property type="entry name" value="MFS_dom"/>
</dbReference>
<feature type="transmembrane region" description="Helical" evidence="7">
    <location>
        <begin position="101"/>
        <end position="124"/>
    </location>
</feature>
<dbReference type="RefSeq" id="WP_211875361.1">
    <property type="nucleotide sequence ID" value="NZ_JAAEDH010000019.1"/>
</dbReference>
<feature type="transmembrane region" description="Helical" evidence="7">
    <location>
        <begin position="302"/>
        <end position="319"/>
    </location>
</feature>
<dbReference type="GO" id="GO:0022857">
    <property type="term" value="F:transmembrane transporter activity"/>
    <property type="evidence" value="ECO:0007669"/>
    <property type="project" value="InterPro"/>
</dbReference>
<feature type="transmembrane region" description="Helical" evidence="7">
    <location>
        <begin position="20"/>
        <end position="38"/>
    </location>
</feature>
<evidence type="ECO:0000259" key="8">
    <source>
        <dbReference type="PROSITE" id="PS50850"/>
    </source>
</evidence>
<sequence>MSAAERQVWFVNAAHSFTHYSLLILATAVLGIVVQEPALFGTDYGPIIALGTTMFVVYGLGALPMGWLQDKLGRRALFGAFFIGTGLCMAGAGFAQGPYTLGAALGLMGAFAAIYHPVGTAMLVEAAGDRVGRAMGVNGVFGNLGVASAPIVTAFVVGGMGWRWAFIIPGILCALIGLLWLREPDYDYAAQAKRQRPFPTIPPAVVRRAVIVLMSIAAVSGLVFNAFTILLPKLMEERLAVSPDLLPVVGLLAFLATICGGLTQFTVGRMIDRRTLKAVFMPLAMVLAPALAALAFLHGWVVLPVAGIAAAAIFGQVTVNETMTARYVAPALRAKLYSIRFTIGFMGAALASPLIAWLHGTTGSLASTMLVLAAVGAVTLLCALAFPNRAEELAPERWAAAPEANGLAPAE</sequence>
<feature type="transmembrane region" description="Helical" evidence="7">
    <location>
        <begin position="136"/>
        <end position="156"/>
    </location>
</feature>
<evidence type="ECO:0000256" key="2">
    <source>
        <dbReference type="ARBA" id="ARBA00022448"/>
    </source>
</evidence>
<name>A0AAF1K4B6_9PROT</name>
<evidence type="ECO:0000313" key="9">
    <source>
        <dbReference type="EMBL" id="MBR0656493.1"/>
    </source>
</evidence>
<organism evidence="9 10">
    <name type="scientific">Plastoroseomonas arctica</name>
    <dbReference type="NCBI Taxonomy" id="1509237"/>
    <lineage>
        <taxon>Bacteria</taxon>
        <taxon>Pseudomonadati</taxon>
        <taxon>Pseudomonadota</taxon>
        <taxon>Alphaproteobacteria</taxon>
        <taxon>Acetobacterales</taxon>
        <taxon>Acetobacteraceae</taxon>
        <taxon>Plastoroseomonas</taxon>
    </lineage>
</organism>
<dbReference type="Proteomes" id="UP001196068">
    <property type="component" value="Unassembled WGS sequence"/>
</dbReference>
<feature type="transmembrane region" description="Helical" evidence="7">
    <location>
        <begin position="44"/>
        <end position="64"/>
    </location>
</feature>
<dbReference type="PANTHER" id="PTHR23517:SF2">
    <property type="entry name" value="MULTIDRUG RESISTANCE PROTEIN MDTH"/>
    <property type="match status" value="1"/>
</dbReference>
<dbReference type="PROSITE" id="PS50850">
    <property type="entry name" value="MFS"/>
    <property type="match status" value="1"/>
</dbReference>
<dbReference type="Gene3D" id="1.20.1250.20">
    <property type="entry name" value="MFS general substrate transporter like domains"/>
    <property type="match status" value="2"/>
</dbReference>
<protein>
    <submittedName>
        <fullName evidence="9">MFS transporter</fullName>
    </submittedName>
</protein>
<comment type="subcellular location">
    <subcellularLocation>
        <location evidence="1">Cell membrane</location>
        <topology evidence="1">Multi-pass membrane protein</topology>
    </subcellularLocation>
</comment>
<dbReference type="InterPro" id="IPR036259">
    <property type="entry name" value="MFS_trans_sf"/>
</dbReference>
<keyword evidence="3" id="KW-1003">Cell membrane</keyword>
<keyword evidence="10" id="KW-1185">Reference proteome</keyword>
<dbReference type="AlphaFoldDB" id="A0AAF1K4B6"/>
<evidence type="ECO:0000256" key="7">
    <source>
        <dbReference type="SAM" id="Phobius"/>
    </source>
</evidence>
<feature type="transmembrane region" description="Helical" evidence="7">
    <location>
        <begin position="339"/>
        <end position="359"/>
    </location>
</feature>
<gene>
    <name evidence="9" type="ORF">GXW79_15540</name>
</gene>
<dbReference type="EMBL" id="JAAEDH010000019">
    <property type="protein sequence ID" value="MBR0656493.1"/>
    <property type="molecule type" value="Genomic_DNA"/>
</dbReference>
<reference evidence="9" key="1">
    <citation type="submission" date="2020-01" db="EMBL/GenBank/DDBJ databases">
        <authorList>
            <person name="Rat A."/>
        </authorList>
    </citation>
    <scope>NUCLEOTIDE SEQUENCE</scope>
    <source>
        <strain evidence="9">LMG 28251</strain>
    </source>
</reference>
<evidence type="ECO:0000256" key="6">
    <source>
        <dbReference type="ARBA" id="ARBA00023136"/>
    </source>
</evidence>
<keyword evidence="5 7" id="KW-1133">Transmembrane helix</keyword>
<feature type="transmembrane region" description="Helical" evidence="7">
    <location>
        <begin position="365"/>
        <end position="386"/>
    </location>
</feature>
<dbReference type="SUPFAM" id="SSF103473">
    <property type="entry name" value="MFS general substrate transporter"/>
    <property type="match status" value="1"/>
</dbReference>
<evidence type="ECO:0000256" key="5">
    <source>
        <dbReference type="ARBA" id="ARBA00022989"/>
    </source>
</evidence>
<dbReference type="GO" id="GO:0005886">
    <property type="term" value="C:plasma membrane"/>
    <property type="evidence" value="ECO:0007669"/>
    <property type="project" value="UniProtKB-SubCell"/>
</dbReference>
<keyword evidence="4 7" id="KW-0812">Transmembrane</keyword>
<reference evidence="9" key="2">
    <citation type="journal article" date="2021" name="Syst. Appl. Microbiol.">
        <title>Roseomonas hellenica sp. nov., isolated from roots of wild-growing Alkanna tinctoria.</title>
        <authorList>
            <person name="Rat A."/>
            <person name="Naranjo H.D."/>
            <person name="Lebbe L."/>
            <person name="Cnockaert M."/>
            <person name="Krigas N."/>
            <person name="Grigoriadou K."/>
            <person name="Maloupa E."/>
            <person name="Willems A."/>
        </authorList>
    </citation>
    <scope>NUCLEOTIDE SEQUENCE</scope>
    <source>
        <strain evidence="9">LMG 28251</strain>
    </source>
</reference>
<feature type="transmembrane region" description="Helical" evidence="7">
    <location>
        <begin position="209"/>
        <end position="230"/>
    </location>
</feature>
<dbReference type="Pfam" id="PF07690">
    <property type="entry name" value="MFS_1"/>
    <property type="match status" value="2"/>
</dbReference>